<dbReference type="Proteomes" id="UP000015920">
    <property type="component" value="Chromosome"/>
</dbReference>
<evidence type="ECO:0000256" key="1">
    <source>
        <dbReference type="SAM" id="Phobius"/>
    </source>
</evidence>
<dbReference type="AlphaFoldDB" id="T1UAY6"/>
<organism evidence="2 3">
    <name type="scientific">Helicobacter pylori SouthAfrica20</name>
    <dbReference type="NCBI Taxonomy" id="1352356"/>
    <lineage>
        <taxon>Bacteria</taxon>
        <taxon>Pseudomonadati</taxon>
        <taxon>Campylobacterota</taxon>
        <taxon>Epsilonproteobacteria</taxon>
        <taxon>Campylobacterales</taxon>
        <taxon>Helicobacteraceae</taxon>
        <taxon>Helicobacter</taxon>
    </lineage>
</organism>
<evidence type="ECO:0000313" key="2">
    <source>
        <dbReference type="EMBL" id="AGT74556.1"/>
    </source>
</evidence>
<dbReference type="HOGENOM" id="CLU_3136473_0_0_7"/>
<keyword evidence="1" id="KW-0812">Transmembrane</keyword>
<accession>T1UAY6</accession>
<proteinExistence type="predicted"/>
<keyword evidence="1" id="KW-1133">Transmembrane helix</keyword>
<reference evidence="2 3" key="1">
    <citation type="journal article" date="2013" name="Genome Announc.">
        <title>Genome Sequences of Three hpAfrica2 Strains of Helicobacter pylori.</title>
        <authorList>
            <person name="Duncan S.S."/>
            <person name="Bertoli M.T."/>
            <person name="Kersulyte D."/>
            <person name="Valk P.L."/>
            <person name="Tamma S."/>
            <person name="Segal I."/>
            <person name="McClain M.S."/>
            <person name="Cover T.L."/>
            <person name="Berg D.E."/>
        </authorList>
    </citation>
    <scope>NUCLEOTIDE SEQUENCE [LARGE SCALE GENOMIC DNA]</scope>
    <source>
        <strain evidence="2">SouthAfrica20</strain>
    </source>
</reference>
<feature type="transmembrane region" description="Helical" evidence="1">
    <location>
        <begin position="29"/>
        <end position="48"/>
    </location>
</feature>
<dbReference type="KEGG" id="hpys:HPSA20_1345"/>
<dbReference type="EMBL" id="CP006691">
    <property type="protein sequence ID" value="AGT74556.1"/>
    <property type="molecule type" value="Genomic_DNA"/>
</dbReference>
<keyword evidence="1" id="KW-0472">Membrane</keyword>
<evidence type="ECO:0000313" key="3">
    <source>
        <dbReference type="Proteomes" id="UP000015920"/>
    </source>
</evidence>
<gene>
    <name evidence="2" type="ORF">HPSA20_1345</name>
</gene>
<name>T1UAY6_HELPX</name>
<protein>
    <submittedName>
        <fullName evidence="2">Uncharacterized protein</fullName>
    </submittedName>
</protein>
<dbReference type="PATRIC" id="fig|1352356.3.peg.1308"/>
<sequence>MKFDALNMHGVYYSVKAFFFLSFLKNFRIFALFYVFCAFVGVGLKLLLD</sequence>